<dbReference type="InterPro" id="IPR001296">
    <property type="entry name" value="Glyco_trans_1"/>
</dbReference>
<dbReference type="CDD" id="cd03802">
    <property type="entry name" value="GT4_AviGT4-like"/>
    <property type="match status" value="1"/>
</dbReference>
<dbReference type="Proteomes" id="UP001649230">
    <property type="component" value="Chromosome"/>
</dbReference>
<reference evidence="2 3" key="1">
    <citation type="journal article" date="2024" name="Int. J. Syst. Evol. Microbiol.">
        <title>Paenibacillus hexagrammi sp. nov., a novel bacterium isolated from the gut content of Hexagrammos agrammus.</title>
        <authorList>
            <person name="Jung H.K."/>
            <person name="Kim D.G."/>
            <person name="Zin H."/>
            <person name="Park J."/>
            <person name="Jung H."/>
            <person name="Kim Y.O."/>
            <person name="Kong H.J."/>
            <person name="Kim J.W."/>
            <person name="Kim Y.S."/>
        </authorList>
    </citation>
    <scope>NUCLEOTIDE SEQUENCE [LARGE SCALE GENOMIC DNA]</scope>
    <source>
        <strain evidence="2 3">YPD9-1</strain>
    </source>
</reference>
<keyword evidence="3" id="KW-1185">Reference proteome</keyword>
<organism evidence="2 3">
    <name type="scientific">Paenibacillus hexagrammi</name>
    <dbReference type="NCBI Taxonomy" id="2908839"/>
    <lineage>
        <taxon>Bacteria</taxon>
        <taxon>Bacillati</taxon>
        <taxon>Bacillota</taxon>
        <taxon>Bacilli</taxon>
        <taxon>Bacillales</taxon>
        <taxon>Paenibacillaceae</taxon>
        <taxon>Paenibacillus</taxon>
    </lineage>
</organism>
<protein>
    <submittedName>
        <fullName evidence="2">Glycosyltransferase family 4 protein</fullName>
    </submittedName>
</protein>
<dbReference type="Pfam" id="PF00534">
    <property type="entry name" value="Glycos_transf_1"/>
    <property type="match status" value="1"/>
</dbReference>
<dbReference type="Gene3D" id="3.40.50.2000">
    <property type="entry name" value="Glycogen Phosphorylase B"/>
    <property type="match status" value="2"/>
</dbReference>
<dbReference type="EMBL" id="CP090978">
    <property type="protein sequence ID" value="UJF32125.1"/>
    <property type="molecule type" value="Genomic_DNA"/>
</dbReference>
<gene>
    <name evidence="2" type="ORF">L0M14_20655</name>
</gene>
<dbReference type="PANTHER" id="PTHR12526:SF595">
    <property type="entry name" value="BLL5217 PROTEIN"/>
    <property type="match status" value="1"/>
</dbReference>
<dbReference type="PANTHER" id="PTHR12526">
    <property type="entry name" value="GLYCOSYLTRANSFERASE"/>
    <property type="match status" value="1"/>
</dbReference>
<accession>A0ABY3SGB2</accession>
<dbReference type="SUPFAM" id="SSF53756">
    <property type="entry name" value="UDP-Glycosyltransferase/glycogen phosphorylase"/>
    <property type="match status" value="1"/>
</dbReference>
<evidence type="ECO:0000313" key="2">
    <source>
        <dbReference type="EMBL" id="UJF32125.1"/>
    </source>
</evidence>
<feature type="domain" description="Glycosyl transferase family 1" evidence="1">
    <location>
        <begin position="149"/>
        <end position="266"/>
    </location>
</feature>
<evidence type="ECO:0000259" key="1">
    <source>
        <dbReference type="Pfam" id="PF00534"/>
    </source>
</evidence>
<proteinExistence type="predicted"/>
<name>A0ABY3SGB2_9BACL</name>
<evidence type="ECO:0000313" key="3">
    <source>
        <dbReference type="Proteomes" id="UP001649230"/>
    </source>
</evidence>
<dbReference type="RefSeq" id="WP_235118470.1">
    <property type="nucleotide sequence ID" value="NZ_CP090978.1"/>
</dbReference>
<sequence length="342" mass="38866">MGNKREKLKIVQISKNSLPVPPVDYGGTERDIYYLTEELIRRGHEVILFAKKGSKSSAKTFEFPSDDKQEQLDFIIRHMPPGVDIIHDHNGVASEANPPIPTIRNSHWKKTPKGKIAVYVSKTILNSVGKGKGFYVHNGIRVKDYSYSEKKDDYLLFIGRMSPDKGVHHAIEVAKKTGRRLLIAGPYRNKEETRYFQKEIKPLLSDRIVYVGSVGGQVKQDLLSKAYCVLFPSVWNEPFGLVQIEALACGTPVLTFTYGSAPEVMKGFPQLMCSSTKEMIDKVKSGADFPPPKVCRDYVKKHFTDKTMTDGFLKLYRKILSDKLYQVETDSEWMKRKRKLGI</sequence>